<proteinExistence type="predicted"/>
<dbReference type="OrthoDB" id="10422346at2759"/>
<gene>
    <name evidence="2" type="ORF">E2562_033559</name>
</gene>
<comment type="caution">
    <text evidence="2">The sequence shown here is derived from an EMBL/GenBank/DDBJ whole genome shotgun (WGS) entry which is preliminary data.</text>
</comment>
<evidence type="ECO:0000313" key="2">
    <source>
        <dbReference type="EMBL" id="KAF0927483.1"/>
    </source>
</evidence>
<organism evidence="2 3">
    <name type="scientific">Oryza meyeriana var. granulata</name>
    <dbReference type="NCBI Taxonomy" id="110450"/>
    <lineage>
        <taxon>Eukaryota</taxon>
        <taxon>Viridiplantae</taxon>
        <taxon>Streptophyta</taxon>
        <taxon>Embryophyta</taxon>
        <taxon>Tracheophyta</taxon>
        <taxon>Spermatophyta</taxon>
        <taxon>Magnoliopsida</taxon>
        <taxon>Liliopsida</taxon>
        <taxon>Poales</taxon>
        <taxon>Poaceae</taxon>
        <taxon>BOP clade</taxon>
        <taxon>Oryzoideae</taxon>
        <taxon>Oryzeae</taxon>
        <taxon>Oryzinae</taxon>
        <taxon>Oryza</taxon>
        <taxon>Oryza meyeriana</taxon>
    </lineage>
</organism>
<protein>
    <recommendedName>
        <fullName evidence="4">NPH3 domain-containing protein</fullName>
    </recommendedName>
</protein>
<reference evidence="2 3" key="1">
    <citation type="submission" date="2019-11" db="EMBL/GenBank/DDBJ databases">
        <title>Whole genome sequence of Oryza granulata.</title>
        <authorList>
            <person name="Li W."/>
        </authorList>
    </citation>
    <scope>NUCLEOTIDE SEQUENCE [LARGE SCALE GENOMIC DNA]</scope>
    <source>
        <strain evidence="3">cv. Menghai</strain>
        <tissue evidence="2">Leaf</tissue>
    </source>
</reference>
<evidence type="ECO:0000313" key="3">
    <source>
        <dbReference type="Proteomes" id="UP000479710"/>
    </source>
</evidence>
<name>A0A6G1ES50_9ORYZ</name>
<accession>A0A6G1ES50</accession>
<dbReference type="AlphaFoldDB" id="A0A6G1ES50"/>
<dbReference type="Proteomes" id="UP000479710">
    <property type="component" value="Unassembled WGS sequence"/>
</dbReference>
<feature type="signal peptide" evidence="1">
    <location>
        <begin position="1"/>
        <end position="16"/>
    </location>
</feature>
<evidence type="ECO:0000256" key="1">
    <source>
        <dbReference type="SAM" id="SignalP"/>
    </source>
</evidence>
<dbReference type="EMBL" id="SPHZ02000003">
    <property type="protein sequence ID" value="KAF0927483.1"/>
    <property type="molecule type" value="Genomic_DNA"/>
</dbReference>
<feature type="chain" id="PRO_5026068651" description="NPH3 domain-containing protein" evidence="1">
    <location>
        <begin position="17"/>
        <end position="108"/>
    </location>
</feature>
<evidence type="ECO:0008006" key="4">
    <source>
        <dbReference type="Google" id="ProtNLM"/>
    </source>
</evidence>
<keyword evidence="1" id="KW-0732">Signal</keyword>
<keyword evidence="3" id="KW-1185">Reference proteome</keyword>
<sequence length="108" mass="11788">MTLIAALFGLLHGKNAMSFAPERVLRLLATLALPSQQKGGVCLRDPPDARHPFSEIPRRDDMVGANRILFDYVRRGMVPDALDQFSAAHRGGVPVDDATLSCVLKDAF</sequence>